<organism evidence="2 3">
    <name type="scientific">Phytophthora cactorum</name>
    <dbReference type="NCBI Taxonomy" id="29920"/>
    <lineage>
        <taxon>Eukaryota</taxon>
        <taxon>Sar</taxon>
        <taxon>Stramenopiles</taxon>
        <taxon>Oomycota</taxon>
        <taxon>Peronosporomycetes</taxon>
        <taxon>Peronosporales</taxon>
        <taxon>Peronosporaceae</taxon>
        <taxon>Phytophthora</taxon>
    </lineage>
</organism>
<feature type="domain" description="DDE-1" evidence="1">
    <location>
        <begin position="62"/>
        <end position="216"/>
    </location>
</feature>
<dbReference type="PANTHER" id="PTHR46929">
    <property type="entry name" value="EXPRESSED PROTEIN"/>
    <property type="match status" value="1"/>
</dbReference>
<sequence>MESVANVFSHSILRTVEEDGILSFLKGTEKYSSVYNMDQTAIYVDMNGRTTVDFVGASTVDVVQATGAKLPPLIVYAGVPGGPVSQEVFNPSFGAETVEHTVQKKANCDVSFMLDWIERLLLLDSLKTHKMASVRYALQQECCTQVEFVPPGVTDICQPMDVSVMKAFKNHVTNAYCQYHIDNPFPATPREKRELMSRIVAQAWDAIPAKVIANGYIKSDLIPTGPRDRTGRFRIPQVVAGDTPVVCGDNRLKSKYTTISHMLQGSGFRWDPNHNVVLVHDGVWELYVKEHPKAAHYCKKSVSYYDDPVDLFESTYATGEHALSSDEPCPSH</sequence>
<protein>
    <recommendedName>
        <fullName evidence="1">DDE-1 domain-containing protein</fullName>
    </recommendedName>
</protein>
<evidence type="ECO:0000313" key="3">
    <source>
        <dbReference type="Proteomes" id="UP000251314"/>
    </source>
</evidence>
<evidence type="ECO:0000259" key="1">
    <source>
        <dbReference type="Pfam" id="PF03184"/>
    </source>
</evidence>
<dbReference type="PANTHER" id="PTHR46929:SF33">
    <property type="entry name" value="L10-INTERACTING MYB DOMAIN-CONTAINING PROTEIN-LIKE ISOFORM X1"/>
    <property type="match status" value="1"/>
</dbReference>
<dbReference type="AlphaFoldDB" id="A0A329SNK6"/>
<dbReference type="STRING" id="29920.A0A329SNK6"/>
<dbReference type="EMBL" id="MJFZ01000116">
    <property type="protein sequence ID" value="RAW37278.1"/>
    <property type="molecule type" value="Genomic_DNA"/>
</dbReference>
<dbReference type="InterPro" id="IPR004875">
    <property type="entry name" value="DDE_SF_endonuclease_dom"/>
</dbReference>
<reference evidence="2 3" key="1">
    <citation type="submission" date="2018-01" db="EMBL/GenBank/DDBJ databases">
        <title>Draft genome of the strawberry crown rot pathogen Phytophthora cactorum.</title>
        <authorList>
            <person name="Armitage A.D."/>
            <person name="Lysoe E."/>
            <person name="Nellist C.F."/>
            <person name="Harrison R.J."/>
            <person name="Brurberg M.B."/>
        </authorList>
    </citation>
    <scope>NUCLEOTIDE SEQUENCE [LARGE SCALE GENOMIC DNA]</scope>
    <source>
        <strain evidence="2 3">10300</strain>
    </source>
</reference>
<dbReference type="GO" id="GO:0003676">
    <property type="term" value="F:nucleic acid binding"/>
    <property type="evidence" value="ECO:0007669"/>
    <property type="project" value="InterPro"/>
</dbReference>
<dbReference type="Pfam" id="PF03184">
    <property type="entry name" value="DDE_1"/>
    <property type="match status" value="1"/>
</dbReference>
<dbReference type="Proteomes" id="UP000251314">
    <property type="component" value="Unassembled WGS sequence"/>
</dbReference>
<dbReference type="VEuPathDB" id="FungiDB:PC110_g6437"/>
<comment type="caution">
    <text evidence="2">The sequence shown here is derived from an EMBL/GenBank/DDBJ whole genome shotgun (WGS) entry which is preliminary data.</text>
</comment>
<keyword evidence="3" id="KW-1185">Reference proteome</keyword>
<name>A0A329SNK6_9STRA</name>
<dbReference type="OrthoDB" id="88973at2759"/>
<accession>A0A329SNK6</accession>
<gene>
    <name evidence="2" type="ORF">PC110_g6437</name>
</gene>
<proteinExistence type="predicted"/>
<evidence type="ECO:0000313" key="2">
    <source>
        <dbReference type="EMBL" id="RAW37278.1"/>
    </source>
</evidence>